<proteinExistence type="predicted"/>
<keyword evidence="2" id="KW-1185">Reference proteome</keyword>
<dbReference type="EMBL" id="BIFH01000053">
    <property type="protein sequence ID" value="GCE01842.1"/>
    <property type="molecule type" value="Genomic_DNA"/>
</dbReference>
<dbReference type="Proteomes" id="UP000286931">
    <property type="component" value="Unassembled WGS sequence"/>
</dbReference>
<sequence>MEHLAPLISQAAQIAIEEGGEAITEDVLREAASFLDT</sequence>
<gene>
    <name evidence="1" type="ORF">EHYA_09616</name>
</gene>
<protein>
    <submittedName>
        <fullName evidence="1">Uncharacterized protein</fullName>
    </submittedName>
</protein>
<evidence type="ECO:0000313" key="1">
    <source>
        <dbReference type="EMBL" id="GCE01842.1"/>
    </source>
</evidence>
<accession>A0A401Z4Q4</accession>
<evidence type="ECO:0000313" key="2">
    <source>
        <dbReference type="Proteomes" id="UP000286931"/>
    </source>
</evidence>
<name>A0A401Z4Q4_9ACTN</name>
<dbReference type="AlphaFoldDB" id="A0A401Z4Q4"/>
<comment type="caution">
    <text evidence="1">The sequence shown here is derived from an EMBL/GenBank/DDBJ whole genome shotgun (WGS) entry which is preliminary data.</text>
</comment>
<reference evidence="1 2" key="1">
    <citation type="submission" date="2018-12" db="EMBL/GenBank/DDBJ databases">
        <title>Draft genome sequence of Embleya hyalina NBRC 13850T.</title>
        <authorList>
            <person name="Komaki H."/>
            <person name="Hosoyama A."/>
            <person name="Kimura A."/>
            <person name="Ichikawa N."/>
            <person name="Tamura T."/>
        </authorList>
    </citation>
    <scope>NUCLEOTIDE SEQUENCE [LARGE SCALE GENOMIC DNA]</scope>
    <source>
        <strain evidence="1 2">NBRC 13850</strain>
    </source>
</reference>
<organism evidence="1 2">
    <name type="scientific">Embleya hyalina</name>
    <dbReference type="NCBI Taxonomy" id="516124"/>
    <lineage>
        <taxon>Bacteria</taxon>
        <taxon>Bacillati</taxon>
        <taxon>Actinomycetota</taxon>
        <taxon>Actinomycetes</taxon>
        <taxon>Kitasatosporales</taxon>
        <taxon>Streptomycetaceae</taxon>
        <taxon>Embleya</taxon>
    </lineage>
</organism>